<dbReference type="GO" id="GO:0044843">
    <property type="term" value="P:cell cycle G1/S phase transition"/>
    <property type="evidence" value="ECO:0007669"/>
    <property type="project" value="UniProtKB-ARBA"/>
</dbReference>
<dbReference type="SUPFAM" id="SSF47954">
    <property type="entry name" value="Cyclin-like"/>
    <property type="match status" value="1"/>
</dbReference>
<feature type="compositionally biased region" description="Basic and acidic residues" evidence="6">
    <location>
        <begin position="410"/>
        <end position="419"/>
    </location>
</feature>
<dbReference type="AlphaFoldDB" id="A0A0P1KM79"/>
<dbReference type="SMART" id="SM00385">
    <property type="entry name" value="CYCLIN"/>
    <property type="match status" value="1"/>
</dbReference>
<feature type="compositionally biased region" description="Polar residues" evidence="6">
    <location>
        <begin position="379"/>
        <end position="391"/>
    </location>
</feature>
<dbReference type="InterPro" id="IPR039361">
    <property type="entry name" value="Cyclin"/>
</dbReference>
<dbReference type="InterPro" id="IPR036915">
    <property type="entry name" value="Cyclin-like_sf"/>
</dbReference>
<dbReference type="Gene3D" id="1.10.472.10">
    <property type="entry name" value="Cyclin-like"/>
    <property type="match status" value="2"/>
</dbReference>
<keyword evidence="4" id="KW-0131">Cell cycle</keyword>
<dbReference type="Pfam" id="PF00134">
    <property type="entry name" value="Cyclin_N"/>
    <property type="match status" value="1"/>
</dbReference>
<dbReference type="GO" id="GO:0051726">
    <property type="term" value="P:regulation of cell cycle"/>
    <property type="evidence" value="ECO:0007669"/>
    <property type="project" value="UniProtKB-ARBA"/>
</dbReference>
<evidence type="ECO:0000256" key="5">
    <source>
        <dbReference type="RuleBase" id="RU000383"/>
    </source>
</evidence>
<proteinExistence type="inferred from homology"/>
<gene>
    <name evidence="8" type="ORF">LAQU0_S01e15522g</name>
</gene>
<evidence type="ECO:0000313" key="8">
    <source>
        <dbReference type="EMBL" id="CUS20827.1"/>
    </source>
</evidence>
<keyword evidence="9" id="KW-1185">Reference proteome</keyword>
<reference evidence="9" key="1">
    <citation type="submission" date="2015-10" db="EMBL/GenBank/DDBJ databases">
        <authorList>
            <person name="Devillers H."/>
        </authorList>
    </citation>
    <scope>NUCLEOTIDE SEQUENCE [LARGE SCALE GENOMIC DNA]</scope>
</reference>
<dbReference type="CDD" id="cd20559">
    <property type="entry name" value="CYCLIN_ScCLN_like"/>
    <property type="match status" value="1"/>
</dbReference>
<evidence type="ECO:0000256" key="6">
    <source>
        <dbReference type="SAM" id="MobiDB-lite"/>
    </source>
</evidence>
<organism evidence="8 9">
    <name type="scientific">Lachancea quebecensis</name>
    <dbReference type="NCBI Taxonomy" id="1654605"/>
    <lineage>
        <taxon>Eukaryota</taxon>
        <taxon>Fungi</taxon>
        <taxon>Dikarya</taxon>
        <taxon>Ascomycota</taxon>
        <taxon>Saccharomycotina</taxon>
        <taxon>Saccharomycetes</taxon>
        <taxon>Saccharomycetales</taxon>
        <taxon>Saccharomycetaceae</taxon>
        <taxon>Lachancea</taxon>
    </lineage>
</organism>
<dbReference type="GO" id="GO:0044772">
    <property type="term" value="P:mitotic cell cycle phase transition"/>
    <property type="evidence" value="ECO:0007669"/>
    <property type="project" value="UniProtKB-ARBA"/>
</dbReference>
<dbReference type="EMBL" id="LN890560">
    <property type="protein sequence ID" value="CUS20827.1"/>
    <property type="molecule type" value="Genomic_DNA"/>
</dbReference>
<keyword evidence="3 5" id="KW-0195">Cyclin</keyword>
<evidence type="ECO:0000256" key="1">
    <source>
        <dbReference type="ARBA" id="ARBA00008742"/>
    </source>
</evidence>
<sequence>MPESTLAEMAAVRLSVWNSRAAHPRVVQMELLAHQLACQDYSVDILRHLIDIEQASRPCLASFQAQPEINVHMRTLIFDFAMCCHTRLGLSTSTLYLCFSVIDRYCSRIVVKSSTYQLVALCGLWLASKYIDRKPRVPSLRALQNLCCNQYSRSQFQDMELHILKALNWSPCNAPPHDVFVDILLKNKISSLSYKGLHLNDLKYGSCMLCELACFEHVLAFDYNASAVALAAVTLTTHALRLSVDGQFVHYSSMLKDANLQRVCDLVLRKLRSRNFPSSFKLKYLGQNKLESNPILRSLLEYELMIAPPIPMQAVKKPAYASFSPSKTGPCANVSPAPSVGFQDSFTGNSFRSPRMVAPPTPCTPSNLSSGSVPKVKTPSLNLSPGTSNSGKHYEVSQAKAAAVRPTMFRRNDSKRNSDIMEPDFFDMATASNKRAR</sequence>
<name>A0A0P1KM79_9SACH</name>
<feature type="region of interest" description="Disordered" evidence="6">
    <location>
        <begin position="356"/>
        <end position="437"/>
    </location>
</feature>
<dbReference type="GO" id="GO:0016538">
    <property type="term" value="F:cyclin-dependent protein serine/threonine kinase regulator activity"/>
    <property type="evidence" value="ECO:0007669"/>
    <property type="project" value="UniProtKB-ARBA"/>
</dbReference>
<dbReference type="Proteomes" id="UP000236544">
    <property type="component" value="Unassembled WGS sequence"/>
</dbReference>
<feature type="domain" description="Cyclin-like" evidence="7">
    <location>
        <begin position="79"/>
        <end position="165"/>
    </location>
</feature>
<dbReference type="PANTHER" id="PTHR10177">
    <property type="entry name" value="CYCLINS"/>
    <property type="match status" value="1"/>
</dbReference>
<evidence type="ECO:0000256" key="3">
    <source>
        <dbReference type="ARBA" id="ARBA00023127"/>
    </source>
</evidence>
<dbReference type="GO" id="GO:0051301">
    <property type="term" value="P:cell division"/>
    <property type="evidence" value="ECO:0007669"/>
    <property type="project" value="UniProtKB-KW"/>
</dbReference>
<dbReference type="InterPro" id="IPR013763">
    <property type="entry name" value="Cyclin-like_dom"/>
</dbReference>
<comment type="similarity">
    <text evidence="1 5">Belongs to the cyclin family.</text>
</comment>
<accession>A0A0P1KM79</accession>
<keyword evidence="2" id="KW-0132">Cell division</keyword>
<evidence type="ECO:0000256" key="4">
    <source>
        <dbReference type="ARBA" id="ARBA00023306"/>
    </source>
</evidence>
<dbReference type="FunFam" id="1.10.472.10:FF:000010">
    <property type="entry name" value="G1/S-specific cyclin Cln1"/>
    <property type="match status" value="1"/>
</dbReference>
<dbReference type="OrthoDB" id="5590282at2759"/>
<evidence type="ECO:0000313" key="9">
    <source>
        <dbReference type="Proteomes" id="UP000236544"/>
    </source>
</evidence>
<evidence type="ECO:0000256" key="2">
    <source>
        <dbReference type="ARBA" id="ARBA00022618"/>
    </source>
</evidence>
<evidence type="ECO:0000259" key="7">
    <source>
        <dbReference type="SMART" id="SM00385"/>
    </source>
</evidence>
<protein>
    <submittedName>
        <fullName evidence="8">LAQU0S01e15522g1_1</fullName>
    </submittedName>
</protein>
<dbReference type="InterPro" id="IPR006671">
    <property type="entry name" value="Cyclin_N"/>
</dbReference>